<keyword evidence="2" id="KW-1185">Reference proteome</keyword>
<name>A0A9P6J2A8_MORAP</name>
<protein>
    <submittedName>
        <fullName evidence="1">Uncharacterized protein</fullName>
    </submittedName>
</protein>
<organism evidence="1 2">
    <name type="scientific">Mortierella alpina</name>
    <name type="common">Oleaginous fungus</name>
    <name type="synonym">Mortierella renispora</name>
    <dbReference type="NCBI Taxonomy" id="64518"/>
    <lineage>
        <taxon>Eukaryota</taxon>
        <taxon>Fungi</taxon>
        <taxon>Fungi incertae sedis</taxon>
        <taxon>Mucoromycota</taxon>
        <taxon>Mortierellomycotina</taxon>
        <taxon>Mortierellomycetes</taxon>
        <taxon>Mortierellales</taxon>
        <taxon>Mortierellaceae</taxon>
        <taxon>Mortierella</taxon>
    </lineage>
</organism>
<gene>
    <name evidence="1" type="ORF">BGZ70_008998</name>
</gene>
<sequence length="154" mass="17383">MAFNRPLHHHHPHDSLAEHRPVVSLTRTRSGRMWSDPVPATHGIDLARLRPFNPDLYPAALHGNRSLSPIAAAVCRDIPLRPLPPAPVVNYSREANNVSRFNNNIIDSIHDTDLYENDHDFGAYSTEPTPRVMRQAPKLLTLDDYNLISLGYKP</sequence>
<comment type="caution">
    <text evidence="1">The sequence shown here is derived from an EMBL/GenBank/DDBJ whole genome shotgun (WGS) entry which is preliminary data.</text>
</comment>
<proteinExistence type="predicted"/>
<feature type="non-terminal residue" evidence="1">
    <location>
        <position position="154"/>
    </location>
</feature>
<evidence type="ECO:0000313" key="2">
    <source>
        <dbReference type="Proteomes" id="UP000738359"/>
    </source>
</evidence>
<accession>A0A9P6J2A8</accession>
<dbReference type="EMBL" id="JAAAHY010000696">
    <property type="protein sequence ID" value="KAF9959020.1"/>
    <property type="molecule type" value="Genomic_DNA"/>
</dbReference>
<dbReference type="Proteomes" id="UP000738359">
    <property type="component" value="Unassembled WGS sequence"/>
</dbReference>
<dbReference type="OrthoDB" id="2417308at2759"/>
<dbReference type="AlphaFoldDB" id="A0A9P6J2A8"/>
<reference evidence="1" key="1">
    <citation type="journal article" date="2020" name="Fungal Divers.">
        <title>Resolving the Mortierellaceae phylogeny through synthesis of multi-gene phylogenetics and phylogenomics.</title>
        <authorList>
            <person name="Vandepol N."/>
            <person name="Liber J."/>
            <person name="Desiro A."/>
            <person name="Na H."/>
            <person name="Kennedy M."/>
            <person name="Barry K."/>
            <person name="Grigoriev I.V."/>
            <person name="Miller A.N."/>
            <person name="O'Donnell K."/>
            <person name="Stajich J.E."/>
            <person name="Bonito G."/>
        </authorList>
    </citation>
    <scope>NUCLEOTIDE SEQUENCE</scope>
    <source>
        <strain evidence="1">CK1249</strain>
    </source>
</reference>
<evidence type="ECO:0000313" key="1">
    <source>
        <dbReference type="EMBL" id="KAF9959020.1"/>
    </source>
</evidence>